<accession>A0A9Q5N398</accession>
<organism evidence="3 4">
    <name type="scientific">Sanghuangporus baumii</name>
    <name type="common">Phellinus baumii</name>
    <dbReference type="NCBI Taxonomy" id="108892"/>
    <lineage>
        <taxon>Eukaryota</taxon>
        <taxon>Fungi</taxon>
        <taxon>Dikarya</taxon>
        <taxon>Basidiomycota</taxon>
        <taxon>Agaricomycotina</taxon>
        <taxon>Agaricomycetes</taxon>
        <taxon>Hymenochaetales</taxon>
        <taxon>Hymenochaetaceae</taxon>
        <taxon>Sanghuangporus</taxon>
    </lineage>
</organism>
<dbReference type="OrthoDB" id="3270770at2759"/>
<evidence type="ECO:0000256" key="2">
    <source>
        <dbReference type="SAM" id="Phobius"/>
    </source>
</evidence>
<reference evidence="3" key="1">
    <citation type="submission" date="2016-06" db="EMBL/GenBank/DDBJ databases">
        <title>Draft Genome sequence of the fungus Inonotus baumii.</title>
        <authorList>
            <person name="Zhu H."/>
            <person name="Lin W."/>
        </authorList>
    </citation>
    <scope>NUCLEOTIDE SEQUENCE</scope>
    <source>
        <strain evidence="3">821</strain>
    </source>
</reference>
<keyword evidence="2" id="KW-1133">Transmembrane helix</keyword>
<name>A0A9Q5N398_SANBA</name>
<proteinExistence type="predicted"/>
<dbReference type="AlphaFoldDB" id="A0A9Q5N398"/>
<keyword evidence="4" id="KW-1185">Reference proteome</keyword>
<feature type="region of interest" description="Disordered" evidence="1">
    <location>
        <begin position="23"/>
        <end position="47"/>
    </location>
</feature>
<feature type="transmembrane region" description="Helical" evidence="2">
    <location>
        <begin position="232"/>
        <end position="255"/>
    </location>
</feature>
<protein>
    <recommendedName>
        <fullName evidence="5">Transmembrane protein</fullName>
    </recommendedName>
</protein>
<dbReference type="Proteomes" id="UP000757232">
    <property type="component" value="Unassembled WGS sequence"/>
</dbReference>
<evidence type="ECO:0000313" key="3">
    <source>
        <dbReference type="EMBL" id="OCB87257.1"/>
    </source>
</evidence>
<keyword evidence="2" id="KW-0812">Transmembrane</keyword>
<evidence type="ECO:0000256" key="1">
    <source>
        <dbReference type="SAM" id="MobiDB-lite"/>
    </source>
</evidence>
<comment type="caution">
    <text evidence="3">The sequence shown here is derived from an EMBL/GenBank/DDBJ whole genome shotgun (WGS) entry which is preliminary data.</text>
</comment>
<dbReference type="EMBL" id="LNZH02000193">
    <property type="protein sequence ID" value="OCB87257.1"/>
    <property type="molecule type" value="Genomic_DNA"/>
</dbReference>
<evidence type="ECO:0008006" key="5">
    <source>
        <dbReference type="Google" id="ProtNLM"/>
    </source>
</evidence>
<keyword evidence="2" id="KW-0472">Membrane</keyword>
<gene>
    <name evidence="3" type="ORF">A7U60_g5584</name>
</gene>
<evidence type="ECO:0000313" key="4">
    <source>
        <dbReference type="Proteomes" id="UP000757232"/>
    </source>
</evidence>
<sequence length="274" mass="29254">MSSLGDTADPSVPLLARDENQLAQGQRAAHLSHAPVTRGLDDPPVYQHPLFGNDNKESYLAISPAQVLQSPGIADPRLIHAASASGEAEWYEALRELQVNIADLKIARGRASRYSKLSRFICGFCSENVGDSQCGVRVLEELVLAGMQRLSRIHSDPLVQAEWDSRAEVFSRSLRVLNGGADAEGSIALNDAEVVVTAGSEGARGQRFRHRAARLLAPSEKDTIMMGITRGFAILLCTPVIFAGAAVFSVGAMLYGSGKIIIGLGHVATCGKLH</sequence>